<sequence>MSFCGTKFTNGLKNELPNMHLNYIKYTFCFQLRLISSFCSVRILQREKLKQEKEGIYKTVNTDLLRFLQHKNIQVENLHHLAAAMSVVEHTNSALVCKEQMK</sequence>
<keyword evidence="2" id="KW-1185">Reference proteome</keyword>
<gene>
    <name evidence="1" type="ORF">MPIPNATIZW_LOCUS12611</name>
</gene>
<name>A0ABP0A1D7_PIPNA</name>
<dbReference type="Proteomes" id="UP001314169">
    <property type="component" value="Chromosome 4"/>
</dbReference>
<organism evidence="1 2">
    <name type="scientific">Pipistrellus nathusii</name>
    <name type="common">Nathusius' pipistrelle</name>
    <dbReference type="NCBI Taxonomy" id="59473"/>
    <lineage>
        <taxon>Eukaryota</taxon>
        <taxon>Metazoa</taxon>
        <taxon>Chordata</taxon>
        <taxon>Craniata</taxon>
        <taxon>Vertebrata</taxon>
        <taxon>Euteleostomi</taxon>
        <taxon>Mammalia</taxon>
        <taxon>Eutheria</taxon>
        <taxon>Laurasiatheria</taxon>
        <taxon>Chiroptera</taxon>
        <taxon>Yangochiroptera</taxon>
        <taxon>Vespertilionidae</taxon>
        <taxon>Pipistrellus</taxon>
    </lineage>
</organism>
<evidence type="ECO:0000313" key="2">
    <source>
        <dbReference type="Proteomes" id="UP001314169"/>
    </source>
</evidence>
<protein>
    <submittedName>
        <fullName evidence="1">Uncharacterized protein</fullName>
    </submittedName>
</protein>
<accession>A0ABP0A1D7</accession>
<proteinExistence type="predicted"/>
<dbReference type="EMBL" id="OY882861">
    <property type="protein sequence ID" value="CAK6444305.1"/>
    <property type="molecule type" value="Genomic_DNA"/>
</dbReference>
<reference evidence="1" key="1">
    <citation type="submission" date="2023-12" db="EMBL/GenBank/DDBJ databases">
        <authorList>
            <person name="Brown T."/>
        </authorList>
    </citation>
    <scope>NUCLEOTIDE SEQUENCE</scope>
</reference>
<evidence type="ECO:0000313" key="1">
    <source>
        <dbReference type="EMBL" id="CAK6444305.1"/>
    </source>
</evidence>